<accession>A0ABR2SMC5</accession>
<dbReference type="InterPro" id="IPR026960">
    <property type="entry name" value="RVT-Znf"/>
</dbReference>
<sequence length="228" mass="26101">MHVMATLPPMICLGCNGVGWRGQANKNISVKYAYVMLGNDLNSMGDNVWRIFWRLKVPQHIFSFLWLAIRGNLLTNAERKRWHVTFFDMWGLCNRDIEDVFHVLRDCSRAKSVWSMLVIPSRFTEFYSLLARDCLPEIYKEVLIHLLITNATWEDAIHISKKFPDFNLADKVRVNGGSTVVNTSNEATSNGIGLISKSIQQDPRKGLRSRKPSSRFTDFVMCATSAKK</sequence>
<evidence type="ECO:0000313" key="3">
    <source>
        <dbReference type="Proteomes" id="UP001396334"/>
    </source>
</evidence>
<dbReference type="Pfam" id="PF13966">
    <property type="entry name" value="zf-RVT"/>
    <property type="match status" value="1"/>
</dbReference>
<keyword evidence="3" id="KW-1185">Reference proteome</keyword>
<protein>
    <recommendedName>
        <fullName evidence="1">Reverse transcriptase zinc-binding domain-containing protein</fullName>
    </recommendedName>
</protein>
<gene>
    <name evidence="2" type="ORF">V6N11_039223</name>
</gene>
<evidence type="ECO:0000259" key="1">
    <source>
        <dbReference type="Pfam" id="PF13966"/>
    </source>
</evidence>
<evidence type="ECO:0000313" key="2">
    <source>
        <dbReference type="EMBL" id="KAK9026383.1"/>
    </source>
</evidence>
<name>A0ABR2SMC5_9ROSI</name>
<proteinExistence type="predicted"/>
<reference evidence="2 3" key="1">
    <citation type="journal article" date="2024" name="G3 (Bethesda)">
        <title>Genome assembly of Hibiscus sabdariffa L. provides insights into metabolisms of medicinal natural products.</title>
        <authorList>
            <person name="Kim T."/>
        </authorList>
    </citation>
    <scope>NUCLEOTIDE SEQUENCE [LARGE SCALE GENOMIC DNA]</scope>
    <source>
        <strain evidence="2">TK-2024</strain>
        <tissue evidence="2">Old leaves</tissue>
    </source>
</reference>
<dbReference type="EMBL" id="JBBPBN010000013">
    <property type="protein sequence ID" value="KAK9026383.1"/>
    <property type="molecule type" value="Genomic_DNA"/>
</dbReference>
<dbReference type="Proteomes" id="UP001396334">
    <property type="component" value="Unassembled WGS sequence"/>
</dbReference>
<feature type="domain" description="Reverse transcriptase zinc-binding" evidence="1">
    <location>
        <begin position="29"/>
        <end position="114"/>
    </location>
</feature>
<comment type="caution">
    <text evidence="2">The sequence shown here is derived from an EMBL/GenBank/DDBJ whole genome shotgun (WGS) entry which is preliminary data.</text>
</comment>
<organism evidence="2 3">
    <name type="scientific">Hibiscus sabdariffa</name>
    <name type="common">roselle</name>
    <dbReference type="NCBI Taxonomy" id="183260"/>
    <lineage>
        <taxon>Eukaryota</taxon>
        <taxon>Viridiplantae</taxon>
        <taxon>Streptophyta</taxon>
        <taxon>Embryophyta</taxon>
        <taxon>Tracheophyta</taxon>
        <taxon>Spermatophyta</taxon>
        <taxon>Magnoliopsida</taxon>
        <taxon>eudicotyledons</taxon>
        <taxon>Gunneridae</taxon>
        <taxon>Pentapetalae</taxon>
        <taxon>rosids</taxon>
        <taxon>malvids</taxon>
        <taxon>Malvales</taxon>
        <taxon>Malvaceae</taxon>
        <taxon>Malvoideae</taxon>
        <taxon>Hibiscus</taxon>
    </lineage>
</organism>